<reference evidence="1 2" key="1">
    <citation type="journal article" date="2015" name="Nature">
        <title>rRNA introns, odd ribosomes, and small enigmatic genomes across a large radiation of phyla.</title>
        <authorList>
            <person name="Brown C.T."/>
            <person name="Hug L.A."/>
            <person name="Thomas B.C."/>
            <person name="Sharon I."/>
            <person name="Castelle C.J."/>
            <person name="Singh A."/>
            <person name="Wilkins M.J."/>
            <person name="Williams K.H."/>
            <person name="Banfield J.F."/>
        </authorList>
    </citation>
    <scope>NUCLEOTIDE SEQUENCE [LARGE SCALE GENOMIC DNA]</scope>
</reference>
<sequence>MGGIKEGEYLEFKKARFRGLLLVTSKRLFYCK</sequence>
<dbReference type="AlphaFoldDB" id="A0A0G1H8D6"/>
<gene>
    <name evidence="1" type="ORF">UW32_C0001G0218</name>
</gene>
<organism evidence="1 2">
    <name type="scientific">Candidatus Wolfebacteria bacterium GW2011_GWE2_44_13</name>
    <dbReference type="NCBI Taxonomy" id="1619017"/>
    <lineage>
        <taxon>Bacteria</taxon>
        <taxon>Candidatus Wolfeibacteriota</taxon>
    </lineage>
</organism>
<accession>A0A0G1H8D6</accession>
<evidence type="ECO:0000313" key="1">
    <source>
        <dbReference type="EMBL" id="KKT43626.1"/>
    </source>
</evidence>
<proteinExistence type="predicted"/>
<name>A0A0G1H8D6_9BACT</name>
<protein>
    <submittedName>
        <fullName evidence="1">Uncharacterized protein</fullName>
    </submittedName>
</protein>
<dbReference type="EMBL" id="LCHW01000001">
    <property type="protein sequence ID" value="KKT43626.1"/>
    <property type="molecule type" value="Genomic_DNA"/>
</dbReference>
<dbReference type="Proteomes" id="UP000034051">
    <property type="component" value="Unassembled WGS sequence"/>
</dbReference>
<evidence type="ECO:0000313" key="2">
    <source>
        <dbReference type="Proteomes" id="UP000034051"/>
    </source>
</evidence>
<comment type="caution">
    <text evidence="1">The sequence shown here is derived from an EMBL/GenBank/DDBJ whole genome shotgun (WGS) entry which is preliminary data.</text>
</comment>